<feature type="compositionally biased region" description="Basic and acidic residues" evidence="1">
    <location>
        <begin position="32"/>
        <end position="47"/>
    </location>
</feature>
<evidence type="ECO:0000256" key="1">
    <source>
        <dbReference type="SAM" id="MobiDB-lite"/>
    </source>
</evidence>
<accession>A0A8T0N1U3</accession>
<protein>
    <submittedName>
        <fullName evidence="2">Uncharacterized protein</fullName>
    </submittedName>
</protein>
<dbReference type="EMBL" id="CM029054">
    <property type="protein sequence ID" value="KAG2541144.1"/>
    <property type="molecule type" value="Genomic_DNA"/>
</dbReference>
<comment type="caution">
    <text evidence="2">The sequence shown here is derived from an EMBL/GenBank/DDBJ whole genome shotgun (WGS) entry which is preliminary data.</text>
</comment>
<proteinExistence type="predicted"/>
<sequence>MTPLEAQIRGLERELARANSEHDAQRAAADQKAQEAEAREAELRQAKAALKQKDQALEAKEAELQRKEAEIRGKEAELQREKTAVTTLIAALKEKDASLEENEVAVQNVEAALKDKEASLSTLQEAARAQLEEARGSIAELKKVVADETAAKEAVHITLTAAQAEYADLEQTAMAVCQELEGEGALSGSSVASRLLSLGGRVAEHIKSTFCLGVQRALAVASTNYDMDLKLVSSGYVDAPDVVGDAAAAAMDEADAAVEDFAAALAKKLEDDIPP</sequence>
<feature type="compositionally biased region" description="Basic and acidic residues" evidence="1">
    <location>
        <begin position="16"/>
        <end position="25"/>
    </location>
</feature>
<evidence type="ECO:0000313" key="3">
    <source>
        <dbReference type="Proteomes" id="UP000823388"/>
    </source>
</evidence>
<organism evidence="2 3">
    <name type="scientific">Panicum virgatum</name>
    <name type="common">Blackwell switchgrass</name>
    <dbReference type="NCBI Taxonomy" id="38727"/>
    <lineage>
        <taxon>Eukaryota</taxon>
        <taxon>Viridiplantae</taxon>
        <taxon>Streptophyta</taxon>
        <taxon>Embryophyta</taxon>
        <taxon>Tracheophyta</taxon>
        <taxon>Spermatophyta</taxon>
        <taxon>Magnoliopsida</taxon>
        <taxon>Liliopsida</taxon>
        <taxon>Poales</taxon>
        <taxon>Poaceae</taxon>
        <taxon>PACMAD clade</taxon>
        <taxon>Panicoideae</taxon>
        <taxon>Panicodae</taxon>
        <taxon>Paniceae</taxon>
        <taxon>Panicinae</taxon>
        <taxon>Panicum</taxon>
        <taxon>Panicum sect. Hiantes</taxon>
    </lineage>
</organism>
<evidence type="ECO:0000313" key="2">
    <source>
        <dbReference type="EMBL" id="KAG2541144.1"/>
    </source>
</evidence>
<reference evidence="2" key="1">
    <citation type="submission" date="2020-05" db="EMBL/GenBank/DDBJ databases">
        <title>WGS assembly of Panicum virgatum.</title>
        <authorList>
            <person name="Lovell J.T."/>
            <person name="Jenkins J."/>
            <person name="Shu S."/>
            <person name="Juenger T.E."/>
            <person name="Schmutz J."/>
        </authorList>
    </citation>
    <scope>NUCLEOTIDE SEQUENCE</scope>
    <source>
        <strain evidence="2">AP13</strain>
    </source>
</reference>
<dbReference type="Proteomes" id="UP000823388">
    <property type="component" value="Chromosome 9N"/>
</dbReference>
<feature type="region of interest" description="Disordered" evidence="1">
    <location>
        <begin position="16"/>
        <end position="47"/>
    </location>
</feature>
<keyword evidence="3" id="KW-1185">Reference proteome</keyword>
<name>A0A8T0N1U3_PANVG</name>
<dbReference type="AlphaFoldDB" id="A0A8T0N1U3"/>
<gene>
    <name evidence="2" type="ORF">PVAP13_9NG606314</name>
</gene>